<sequence>MAEPTPGGEIKLKVLVEGDNPDFQVFTITVQLQDDFCDVRPVIQKAYWESEQISIYGLRLYKANLPSKQIEHAQLSNETLLRANELVASEWPSSLNVDKALIHIVVRPTSRQVTDAHRSITPLSPQTEFEKLIQKFMSDRSRFVQSIRETTTSSASAARHNNFLEQQGGDDYINIGRPANNAWLPIVLYHKVFGQFLRGLRSSYPPNEVYQHTEQHFSVSQAMYGGETGNPQAKDKHFRDSLRHLLGDALQKNKGDGVEADGVITGTNLAYLVVMEMKNEIGTGSSDPSIQAAQSYMRYWCDVRAEHWLNWCCCPSILIAIAGPWMCVLGAIFLDRPVVQLLTDFIWVGEDPSRPSNFAHIVRVFHCINQARVELDAYYRTHYPPPGESIVSPFPYVTHYLDPTGQVVRFAYRKSLFPANPEKSIFLAEIDDPENPRPIIVKFVQKYNADAHRLLAEHGFAPQLLYDGTMYPDDQPGPDHNMVVMDFVQGADLQSPGSSRPPRSVIKNTEAAIKILHSHDIVFGDLRRPNVMMLKDSMGKTTGKAMLVDFDWCGKHLEGRYPPKMNMTLGWHRDVRPEAVMDKQHDIHMLARLSV</sequence>
<dbReference type="InterPro" id="IPR011009">
    <property type="entry name" value="Kinase-like_dom_sf"/>
</dbReference>
<reference evidence="1 2" key="1">
    <citation type="submission" date="2013-12" db="EMBL/GenBank/DDBJ databases">
        <authorList>
            <person name="Cubeta M."/>
            <person name="Pakala S."/>
            <person name="Fedorova N."/>
            <person name="Thomas E."/>
            <person name="Dean R."/>
            <person name="Jabaji S."/>
            <person name="Neate S."/>
            <person name="Toda T."/>
            <person name="Tavantzis S."/>
            <person name="Vilgalys R."/>
            <person name="Bharathan N."/>
            <person name="Pakala S."/>
            <person name="Losada L.S."/>
            <person name="Zafar N."/>
            <person name="Nierman W."/>
        </authorList>
    </citation>
    <scope>NUCLEOTIDE SEQUENCE [LARGE SCALE GENOMIC DNA]</scope>
    <source>
        <strain evidence="1 2">123E</strain>
    </source>
</reference>
<keyword evidence="2" id="KW-1185">Reference proteome</keyword>
<keyword evidence="1" id="KW-0418">Kinase</keyword>
<accession>A0A074RDH2</accession>
<dbReference type="HOGENOM" id="CLU_013871_2_3_1"/>
<organism evidence="1 2">
    <name type="scientific">Rhizoctonia solani 123E</name>
    <dbReference type="NCBI Taxonomy" id="1423351"/>
    <lineage>
        <taxon>Eukaryota</taxon>
        <taxon>Fungi</taxon>
        <taxon>Dikarya</taxon>
        <taxon>Basidiomycota</taxon>
        <taxon>Agaricomycotina</taxon>
        <taxon>Agaricomycetes</taxon>
        <taxon>Cantharellales</taxon>
        <taxon>Ceratobasidiaceae</taxon>
        <taxon>Rhizoctonia</taxon>
    </lineage>
</organism>
<dbReference type="STRING" id="1423351.A0A074RDH2"/>
<gene>
    <name evidence="1" type="ORF">V565_300680</name>
</gene>
<dbReference type="AlphaFoldDB" id="A0A074RDH2"/>
<dbReference type="OrthoDB" id="4062651at2759"/>
<proteinExistence type="predicted"/>
<dbReference type="EMBL" id="AZST01002077">
    <property type="protein sequence ID" value="KEP45221.1"/>
    <property type="molecule type" value="Genomic_DNA"/>
</dbReference>
<evidence type="ECO:0000313" key="2">
    <source>
        <dbReference type="Proteomes" id="UP000027456"/>
    </source>
</evidence>
<protein>
    <submittedName>
        <fullName evidence="1">Kinase domain protein</fullName>
    </submittedName>
</protein>
<evidence type="ECO:0000313" key="1">
    <source>
        <dbReference type="EMBL" id="KEP45221.1"/>
    </source>
</evidence>
<dbReference type="GO" id="GO:0016301">
    <property type="term" value="F:kinase activity"/>
    <property type="evidence" value="ECO:0007669"/>
    <property type="project" value="UniProtKB-KW"/>
</dbReference>
<name>A0A074RDH2_9AGAM</name>
<keyword evidence="1" id="KW-0808">Transferase</keyword>
<comment type="caution">
    <text evidence="1">The sequence shown here is derived from an EMBL/GenBank/DDBJ whole genome shotgun (WGS) entry which is preliminary data.</text>
</comment>
<dbReference type="Proteomes" id="UP000027456">
    <property type="component" value="Unassembled WGS sequence"/>
</dbReference>
<dbReference type="SUPFAM" id="SSF56112">
    <property type="entry name" value="Protein kinase-like (PK-like)"/>
    <property type="match status" value="1"/>
</dbReference>